<keyword evidence="3" id="KW-1185">Reference proteome</keyword>
<dbReference type="InterPro" id="IPR050570">
    <property type="entry name" value="Cell_wall_metabolism_enzyme"/>
</dbReference>
<dbReference type="SUPFAM" id="SSF51261">
    <property type="entry name" value="Duplicated hybrid motif"/>
    <property type="match status" value="1"/>
</dbReference>
<organism evidence="2 3">
    <name type="scientific">Endozoicomonas euniceicola</name>
    <dbReference type="NCBI Taxonomy" id="1234143"/>
    <lineage>
        <taxon>Bacteria</taxon>
        <taxon>Pseudomonadati</taxon>
        <taxon>Pseudomonadota</taxon>
        <taxon>Gammaproteobacteria</taxon>
        <taxon>Oceanospirillales</taxon>
        <taxon>Endozoicomonadaceae</taxon>
        <taxon>Endozoicomonas</taxon>
    </lineage>
</organism>
<gene>
    <name evidence="2" type="ORF">NX720_03465</name>
</gene>
<dbReference type="RefSeq" id="WP_262599397.1">
    <property type="nucleotide sequence ID" value="NZ_CP103300.1"/>
</dbReference>
<evidence type="ECO:0000313" key="2">
    <source>
        <dbReference type="EMBL" id="UYM16997.1"/>
    </source>
</evidence>
<dbReference type="EMBL" id="CP103300">
    <property type="protein sequence ID" value="UYM16997.1"/>
    <property type="molecule type" value="Genomic_DNA"/>
</dbReference>
<accession>A0ABY6GWR2</accession>
<dbReference type="Proteomes" id="UP001163255">
    <property type="component" value="Chromosome"/>
</dbReference>
<feature type="domain" description="M23ase beta-sheet core" evidence="1">
    <location>
        <begin position="132"/>
        <end position="227"/>
    </location>
</feature>
<protein>
    <submittedName>
        <fullName evidence="2">M23 family metallopeptidase</fullName>
    </submittedName>
</protein>
<reference evidence="2" key="1">
    <citation type="submission" date="2022-10" db="EMBL/GenBank/DDBJ databases">
        <title>Completed Genome Sequence of two octocoral isolated bacterium, Endozoicomonas euniceicola EF212T and Endozoicomonas gorgoniicola PS125T.</title>
        <authorList>
            <person name="Chiou Y.-J."/>
            <person name="Chen Y.-H."/>
        </authorList>
    </citation>
    <scope>NUCLEOTIDE SEQUENCE</scope>
    <source>
        <strain evidence="2">EF212</strain>
    </source>
</reference>
<dbReference type="PANTHER" id="PTHR21666">
    <property type="entry name" value="PEPTIDASE-RELATED"/>
    <property type="match status" value="1"/>
</dbReference>
<dbReference type="InterPro" id="IPR011055">
    <property type="entry name" value="Dup_hybrid_motif"/>
</dbReference>
<proteinExistence type="predicted"/>
<dbReference type="CDD" id="cd12797">
    <property type="entry name" value="M23_peptidase"/>
    <property type="match status" value="1"/>
</dbReference>
<evidence type="ECO:0000259" key="1">
    <source>
        <dbReference type="Pfam" id="PF01551"/>
    </source>
</evidence>
<dbReference type="InterPro" id="IPR016047">
    <property type="entry name" value="M23ase_b-sheet_dom"/>
</dbReference>
<sequence>MGSVQPGTKVQYKNRQVRVSGDGQFIIGFGRDANLQQSFRLIHKDGSSERVNLALKPREYTIQHINGVEKKYVHPAPEVIDRIRDEAKEVGQSRQFNTVGKDFFSGFSQPVRGRITGVYGSQRFFNGEPRRPHYGLDFAAPKGEPVIAAADGIVRLADKDLYFSGGTIVIDHGLGISSSYLHLSAISVTEGETVERGQLIGEIGATGRVTGAHLDWRVNWFEVRLDPALMMR</sequence>
<evidence type="ECO:0000313" key="3">
    <source>
        <dbReference type="Proteomes" id="UP001163255"/>
    </source>
</evidence>
<dbReference type="PANTHER" id="PTHR21666:SF285">
    <property type="entry name" value="M23 FAMILY METALLOPEPTIDASE"/>
    <property type="match status" value="1"/>
</dbReference>
<dbReference type="Pfam" id="PF01551">
    <property type="entry name" value="Peptidase_M23"/>
    <property type="match status" value="1"/>
</dbReference>
<name>A0ABY6GWR2_9GAMM</name>
<dbReference type="Gene3D" id="2.70.70.10">
    <property type="entry name" value="Glucose Permease (Domain IIA)"/>
    <property type="match status" value="1"/>
</dbReference>